<gene>
    <name evidence="1" type="ORF">GCM10008983_00400</name>
</gene>
<keyword evidence="2" id="KW-1185">Reference proteome</keyword>
<evidence type="ECO:0000313" key="1">
    <source>
        <dbReference type="EMBL" id="GAA0428072.1"/>
    </source>
</evidence>
<organism evidence="1 2">
    <name type="scientific">Lentibacillus halophilus</name>
    <dbReference type="NCBI Taxonomy" id="295065"/>
    <lineage>
        <taxon>Bacteria</taxon>
        <taxon>Bacillati</taxon>
        <taxon>Bacillota</taxon>
        <taxon>Bacilli</taxon>
        <taxon>Bacillales</taxon>
        <taxon>Bacillaceae</taxon>
        <taxon>Lentibacillus</taxon>
    </lineage>
</organism>
<dbReference type="Proteomes" id="UP001501459">
    <property type="component" value="Unassembled WGS sequence"/>
</dbReference>
<dbReference type="InterPro" id="IPR036291">
    <property type="entry name" value="NAD(P)-bd_dom_sf"/>
</dbReference>
<dbReference type="SUPFAM" id="SSF51735">
    <property type="entry name" value="NAD(P)-binding Rossmann-fold domains"/>
    <property type="match status" value="1"/>
</dbReference>
<dbReference type="PANTHER" id="PTHR13812">
    <property type="entry name" value="KETIMINE REDUCTASE MU-CRYSTALLIN"/>
    <property type="match status" value="1"/>
</dbReference>
<dbReference type="RefSeq" id="WP_343750380.1">
    <property type="nucleotide sequence ID" value="NZ_BAAADM010000002.1"/>
</dbReference>
<accession>A0ABN0Z1L8</accession>
<dbReference type="PANTHER" id="PTHR13812:SF19">
    <property type="entry name" value="KETIMINE REDUCTASE MU-CRYSTALLIN"/>
    <property type="match status" value="1"/>
</dbReference>
<dbReference type="InterPro" id="IPR023401">
    <property type="entry name" value="ODC_N"/>
</dbReference>
<dbReference type="PIRSF" id="PIRSF001439">
    <property type="entry name" value="CryM"/>
    <property type="match status" value="1"/>
</dbReference>
<dbReference type="Gene3D" id="3.30.1780.10">
    <property type="entry name" value="ornithine cyclodeaminase, domain 1"/>
    <property type="match status" value="1"/>
</dbReference>
<proteinExistence type="predicted"/>
<name>A0ABN0Z1L8_9BACI</name>
<sequence length="322" mass="35598">MLFLSEQNMKQSVTMKDIIDAIDETYHIYESQIHQMPERMQVKDHDNTLLLMPCLTDDAMATKLVTVFPNNQEHPTLNGLVVLNSQETGEVKSVLNGTFLTGMRTGAVGGSAVRHLSDESASSLAVIGTGTQGFYQAIAACTERPIKDIYLHNRSKDKLESFKKSLMDWMGEDINVHIAPTPEEAINDADIVITATTSHDPVFPDSPHMLENKLFIGIGSFQPGMREFPQSLYTIADALFVDTEHAIVESGDMAVPLEKGWITKDSIMTMSRHIEKKTQINSDNNPGTTVFKSTGMALFDVVVANLIYKKALENNTGTKLSM</sequence>
<protein>
    <submittedName>
        <fullName evidence="1">Ornithine cyclodeaminase family protein</fullName>
    </submittedName>
</protein>
<dbReference type="Pfam" id="PF02423">
    <property type="entry name" value="OCD_Mu_crystall"/>
    <property type="match status" value="1"/>
</dbReference>
<dbReference type="InterPro" id="IPR003462">
    <property type="entry name" value="ODC_Mu_crystall"/>
</dbReference>
<dbReference type="Gene3D" id="3.40.50.720">
    <property type="entry name" value="NAD(P)-binding Rossmann-like Domain"/>
    <property type="match status" value="1"/>
</dbReference>
<reference evidence="1 2" key="1">
    <citation type="journal article" date="2019" name="Int. J. Syst. Evol. Microbiol.">
        <title>The Global Catalogue of Microorganisms (GCM) 10K type strain sequencing project: providing services to taxonomists for standard genome sequencing and annotation.</title>
        <authorList>
            <consortium name="The Broad Institute Genomics Platform"/>
            <consortium name="The Broad Institute Genome Sequencing Center for Infectious Disease"/>
            <person name="Wu L."/>
            <person name="Ma J."/>
        </authorList>
    </citation>
    <scope>NUCLEOTIDE SEQUENCE [LARGE SCALE GENOMIC DNA]</scope>
    <source>
        <strain evidence="1 2">JCM 12149</strain>
    </source>
</reference>
<dbReference type="EMBL" id="BAAADM010000002">
    <property type="protein sequence ID" value="GAA0428072.1"/>
    <property type="molecule type" value="Genomic_DNA"/>
</dbReference>
<comment type="caution">
    <text evidence="1">The sequence shown here is derived from an EMBL/GenBank/DDBJ whole genome shotgun (WGS) entry which is preliminary data.</text>
</comment>
<evidence type="ECO:0000313" key="2">
    <source>
        <dbReference type="Proteomes" id="UP001501459"/>
    </source>
</evidence>